<dbReference type="Pfam" id="PF00984">
    <property type="entry name" value="UDPG_MGDP_dh"/>
    <property type="match status" value="1"/>
</dbReference>
<evidence type="ECO:0000313" key="11">
    <source>
        <dbReference type="Proteomes" id="UP000069850"/>
    </source>
</evidence>
<dbReference type="InterPro" id="IPR014027">
    <property type="entry name" value="UDP-Glc/GDP-Man_DH_C"/>
</dbReference>
<dbReference type="SUPFAM" id="SSF48179">
    <property type="entry name" value="6-phosphogluconate dehydrogenase C-terminal domain-like"/>
    <property type="match status" value="1"/>
</dbReference>
<dbReference type="InterPro" id="IPR036291">
    <property type="entry name" value="NAD(P)-bd_dom_sf"/>
</dbReference>
<dbReference type="Pfam" id="PF03721">
    <property type="entry name" value="UDPG_MGDP_dh_N"/>
    <property type="match status" value="1"/>
</dbReference>
<reference evidence="10 11" key="1">
    <citation type="submission" date="2016-01" db="EMBL/GenBank/DDBJ databases">
        <authorList>
            <person name="Manzoor S."/>
        </authorList>
    </citation>
    <scope>NUCLEOTIDE SEQUENCE [LARGE SCALE GENOMIC DNA]</scope>
    <source>
        <strain evidence="10">Methanoculleus sp MAB1</strain>
    </source>
</reference>
<gene>
    <name evidence="10" type="ORF">MMAB1_3189</name>
</gene>
<dbReference type="PANTHER" id="PTHR43491">
    <property type="entry name" value="UDP-N-ACETYL-D-MANNOSAMINE DEHYDROGENASE"/>
    <property type="match status" value="1"/>
</dbReference>
<keyword evidence="4 10" id="KW-0560">Oxidoreductase</keyword>
<dbReference type="EC" id="1.1.1.336" evidence="2"/>
<organism evidence="10 11">
    <name type="scientific">Methanoculleus bourgensis</name>
    <dbReference type="NCBI Taxonomy" id="83986"/>
    <lineage>
        <taxon>Archaea</taxon>
        <taxon>Methanobacteriati</taxon>
        <taxon>Methanobacteriota</taxon>
        <taxon>Stenosarchaea group</taxon>
        <taxon>Methanomicrobia</taxon>
        <taxon>Methanomicrobiales</taxon>
        <taxon>Methanomicrobiaceae</taxon>
        <taxon>Methanoculleus</taxon>
    </lineage>
</organism>
<dbReference type="CDD" id="cd03794">
    <property type="entry name" value="GT4_WbuB-like"/>
    <property type="match status" value="1"/>
</dbReference>
<evidence type="ECO:0000256" key="5">
    <source>
        <dbReference type="ARBA" id="ARBA00023027"/>
    </source>
</evidence>
<dbReference type="KEGG" id="mema:MMAB1_3189"/>
<dbReference type="GO" id="GO:0089714">
    <property type="term" value="F:UDP-N-acetyl-D-mannosamine dehydrogenase activity"/>
    <property type="evidence" value="ECO:0007669"/>
    <property type="project" value="UniProtKB-EC"/>
</dbReference>
<sequence>MHMKICVLGLGYIGLPTALLLAAHGSEVVGVDVKQSVVDCLNHGKLPFKEPGIEDLYLRAKDRFVAESEPGAADVFLVAVPTPLDPATKVSDLSYVKRAADMIAAHLKEGDLVILESTVPPGTSERVVIPRLEKSGVAIRDFLYAHCPERAIPGRTLKEMVCNSRIIGGYDRDSTEQATSLYQTFVRGEIYQTDTRTAEFVKLMENTCRDVNIALANEFAKLAEECGVNVWEAITLANKHPRVSILNPGPGVGGHCIAIDPWFLTENSTRCRMVSTAREVNDSMPNYVLHITRNLLTGIKSPVISIFGVAYKGNVGDTRESPAFKFIQLAENEGYAIRCHDPYVREFPHPLMDMADAAAGSDCIVILADHDCFHRIDPAELRMRTKFVVDARNILDHERWTGQGFAVRVLGDGSLVHPVPLDEGIPSAGLYSTDATRPVTASSPPSVPLLSLTGERGSSSPVHGFERGQSSREPHPGNTRSYMKRVCIISQHFPPEKSGNASRIYDTAVHLARLGIDVTVLAPHPTFPTGSFPRTWRRAQEGAVDGVRVVRLWTWQPGSGDPGFTSRMAYYLLFPLHALLWLCSPRNRFDVIITSAPPLFTGIPGYVLRRTTRVKWILDIRDLWIDASIGLGFLREGSIYEKVSRKFEEMCLARADLVGVTTEELGRRISSRYRVTAPIELMPNGVNTDFFRPTNSGKKQQIIYAGNVGHAQDLEKVALAVKSMNGTYNLKLLIVGDGDTREYLERLVKAENLTESVIFTGILPREEIPGLLSESLVGVAPLKRLETLEYAAPTKAYEYMACGIPFIGCGNGEIAHLAQESGAGVIAENTPEAIAATLSSLLDDPERREEMGRRGREYVAEHYDRRAIALKLKQQIERITWTGA</sequence>
<dbReference type="PANTHER" id="PTHR43491:SF2">
    <property type="entry name" value="UDP-N-ACETYL-D-MANNOSAMINE DEHYDROGENASE"/>
    <property type="match status" value="1"/>
</dbReference>
<dbReference type="PIRSF" id="PIRSF000124">
    <property type="entry name" value="UDPglc_GDPman_dh"/>
    <property type="match status" value="1"/>
</dbReference>
<evidence type="ECO:0000256" key="2">
    <source>
        <dbReference type="ARBA" id="ARBA00012935"/>
    </source>
</evidence>
<dbReference type="GO" id="GO:0000271">
    <property type="term" value="P:polysaccharide biosynthetic process"/>
    <property type="evidence" value="ECO:0007669"/>
    <property type="project" value="InterPro"/>
</dbReference>
<dbReference type="SUPFAM" id="SSF51735">
    <property type="entry name" value="NAD(P)-binding Rossmann-fold domains"/>
    <property type="match status" value="1"/>
</dbReference>
<feature type="domain" description="UDP-glucose/GDP-mannose dehydrogenase C-terminal" evidence="9">
    <location>
        <begin position="305"/>
        <end position="397"/>
    </location>
</feature>
<evidence type="ECO:0000256" key="6">
    <source>
        <dbReference type="ARBA" id="ARBA00030172"/>
    </source>
</evidence>
<evidence type="ECO:0000313" key="10">
    <source>
        <dbReference type="EMBL" id="CVK34402.1"/>
    </source>
</evidence>
<proteinExistence type="inferred from homology"/>
<evidence type="ECO:0000259" key="9">
    <source>
        <dbReference type="SMART" id="SM00984"/>
    </source>
</evidence>
<dbReference type="GO" id="GO:0016757">
    <property type="term" value="F:glycosyltransferase activity"/>
    <property type="evidence" value="ECO:0007669"/>
    <property type="project" value="InterPro"/>
</dbReference>
<dbReference type="InterPro" id="IPR001732">
    <property type="entry name" value="UDP-Glc/GDP-Man_DH_N"/>
</dbReference>
<dbReference type="InterPro" id="IPR028098">
    <property type="entry name" value="Glyco_trans_4-like_N"/>
</dbReference>
<protein>
    <recommendedName>
        <fullName evidence="3">UDP-N-acetyl-D-mannosamine dehydrogenase</fullName>
        <ecNumber evidence="2">1.1.1.336</ecNumber>
    </recommendedName>
    <alternativeName>
        <fullName evidence="6">UDP-ManNAc 6-dehydrogenase</fullName>
    </alternativeName>
</protein>
<evidence type="ECO:0000256" key="8">
    <source>
        <dbReference type="SAM" id="MobiDB-lite"/>
    </source>
</evidence>
<dbReference type="InterPro" id="IPR008927">
    <property type="entry name" value="6-PGluconate_DH-like_C_sf"/>
</dbReference>
<feature type="compositionally biased region" description="Low complexity" evidence="8">
    <location>
        <begin position="442"/>
        <end position="452"/>
    </location>
</feature>
<keyword evidence="5" id="KW-0520">NAD</keyword>
<dbReference type="InterPro" id="IPR036220">
    <property type="entry name" value="UDP-Glc/GDP-Man_DH_C_sf"/>
</dbReference>
<dbReference type="NCBIfam" id="TIGR03026">
    <property type="entry name" value="NDP-sugDHase"/>
    <property type="match status" value="1"/>
</dbReference>
<dbReference type="Pfam" id="PF13579">
    <property type="entry name" value="Glyco_trans_4_4"/>
    <property type="match status" value="1"/>
</dbReference>
<dbReference type="GO" id="GO:0051287">
    <property type="term" value="F:NAD binding"/>
    <property type="evidence" value="ECO:0007669"/>
    <property type="project" value="InterPro"/>
</dbReference>
<dbReference type="AlphaFoldDB" id="A0A0X8XYK1"/>
<comment type="catalytic activity">
    <reaction evidence="7">
        <text>UDP-N-acetyl-alpha-D-mannosamine + 2 NAD(+) + H2O = UDP-N-acetyl-alpha-D-mannosaminouronate + 2 NADH + 3 H(+)</text>
        <dbReference type="Rhea" id="RHEA:25780"/>
        <dbReference type="ChEBI" id="CHEBI:15377"/>
        <dbReference type="ChEBI" id="CHEBI:15378"/>
        <dbReference type="ChEBI" id="CHEBI:57540"/>
        <dbReference type="ChEBI" id="CHEBI:57945"/>
        <dbReference type="ChEBI" id="CHEBI:68623"/>
        <dbReference type="ChEBI" id="CHEBI:70731"/>
        <dbReference type="EC" id="1.1.1.336"/>
    </reaction>
</comment>
<evidence type="ECO:0000256" key="3">
    <source>
        <dbReference type="ARBA" id="ARBA00016796"/>
    </source>
</evidence>
<accession>A0A0X8XYK1</accession>
<dbReference type="Pfam" id="PF00534">
    <property type="entry name" value="Glycos_transf_1"/>
    <property type="match status" value="1"/>
</dbReference>
<dbReference type="InterPro" id="IPR017476">
    <property type="entry name" value="UDP-Glc/GDP-Man"/>
</dbReference>
<dbReference type="InterPro" id="IPR028359">
    <property type="entry name" value="UDP_ManNAc/GlcNAc_DH"/>
</dbReference>
<dbReference type="SMART" id="SM00984">
    <property type="entry name" value="UDPG_MGDP_dh_C"/>
    <property type="match status" value="1"/>
</dbReference>
<dbReference type="GO" id="GO:0016628">
    <property type="term" value="F:oxidoreductase activity, acting on the CH-CH group of donors, NAD or NADP as acceptor"/>
    <property type="evidence" value="ECO:0007669"/>
    <property type="project" value="InterPro"/>
</dbReference>
<evidence type="ECO:0000256" key="7">
    <source>
        <dbReference type="ARBA" id="ARBA00049130"/>
    </source>
</evidence>
<dbReference type="EMBL" id="LT158599">
    <property type="protein sequence ID" value="CVK34402.1"/>
    <property type="molecule type" value="Genomic_DNA"/>
</dbReference>
<dbReference type="InterPro" id="IPR014026">
    <property type="entry name" value="UDP-Glc/GDP-Man_DH_dimer"/>
</dbReference>
<dbReference type="PIRSF" id="PIRSF500136">
    <property type="entry name" value="UDP_ManNAc_DH"/>
    <property type="match status" value="1"/>
</dbReference>
<comment type="similarity">
    <text evidence="1">Belongs to the UDP-glucose/GDP-mannose dehydrogenase family.</text>
</comment>
<dbReference type="Proteomes" id="UP000069850">
    <property type="component" value="Chromosome 1"/>
</dbReference>
<dbReference type="SUPFAM" id="SSF53756">
    <property type="entry name" value="UDP-Glycosyltransferase/glycogen phosphorylase"/>
    <property type="match status" value="1"/>
</dbReference>
<feature type="region of interest" description="Disordered" evidence="8">
    <location>
        <begin position="435"/>
        <end position="479"/>
    </location>
</feature>
<dbReference type="SUPFAM" id="SSF52413">
    <property type="entry name" value="UDP-glucose/GDP-mannose dehydrogenase C-terminal domain"/>
    <property type="match status" value="1"/>
</dbReference>
<evidence type="ECO:0000256" key="4">
    <source>
        <dbReference type="ARBA" id="ARBA00023002"/>
    </source>
</evidence>
<dbReference type="Pfam" id="PF03720">
    <property type="entry name" value="UDPG_MGDP_dh_C"/>
    <property type="match status" value="1"/>
</dbReference>
<dbReference type="Gene3D" id="3.40.50.720">
    <property type="entry name" value="NAD(P)-binding Rossmann-like Domain"/>
    <property type="match status" value="2"/>
</dbReference>
<evidence type="ECO:0000256" key="1">
    <source>
        <dbReference type="ARBA" id="ARBA00006601"/>
    </source>
</evidence>
<dbReference type="Gene3D" id="3.40.50.2000">
    <property type="entry name" value="Glycogen Phosphorylase B"/>
    <property type="match status" value="2"/>
</dbReference>
<feature type="compositionally biased region" description="Basic and acidic residues" evidence="8">
    <location>
        <begin position="464"/>
        <end position="475"/>
    </location>
</feature>
<dbReference type="InterPro" id="IPR001296">
    <property type="entry name" value="Glyco_trans_1"/>
</dbReference>
<name>A0A0X8XYK1_9EURY</name>